<proteinExistence type="predicted"/>
<gene>
    <name evidence="2" type="ORF">M9458_051444</name>
</gene>
<evidence type="ECO:0000313" key="2">
    <source>
        <dbReference type="EMBL" id="KAL0153269.1"/>
    </source>
</evidence>
<protein>
    <submittedName>
        <fullName evidence="2">Uncharacterized protein</fullName>
    </submittedName>
</protein>
<comment type="caution">
    <text evidence="2">The sequence shown here is derived from an EMBL/GenBank/DDBJ whole genome shotgun (WGS) entry which is preliminary data.</text>
</comment>
<keyword evidence="3" id="KW-1185">Reference proteome</keyword>
<dbReference type="Proteomes" id="UP001529510">
    <property type="component" value="Unassembled WGS sequence"/>
</dbReference>
<accession>A0ABD0MTB8</accession>
<feature type="region of interest" description="Disordered" evidence="1">
    <location>
        <begin position="1"/>
        <end position="41"/>
    </location>
</feature>
<feature type="non-terminal residue" evidence="2">
    <location>
        <position position="1"/>
    </location>
</feature>
<organism evidence="2 3">
    <name type="scientific">Cirrhinus mrigala</name>
    <name type="common">Mrigala</name>
    <dbReference type="NCBI Taxonomy" id="683832"/>
    <lineage>
        <taxon>Eukaryota</taxon>
        <taxon>Metazoa</taxon>
        <taxon>Chordata</taxon>
        <taxon>Craniata</taxon>
        <taxon>Vertebrata</taxon>
        <taxon>Euteleostomi</taxon>
        <taxon>Actinopterygii</taxon>
        <taxon>Neopterygii</taxon>
        <taxon>Teleostei</taxon>
        <taxon>Ostariophysi</taxon>
        <taxon>Cypriniformes</taxon>
        <taxon>Cyprinidae</taxon>
        <taxon>Labeoninae</taxon>
        <taxon>Labeonini</taxon>
        <taxon>Cirrhinus</taxon>
    </lineage>
</organism>
<dbReference type="EMBL" id="JAMKFB020000123">
    <property type="protein sequence ID" value="KAL0153269.1"/>
    <property type="molecule type" value="Genomic_DNA"/>
</dbReference>
<evidence type="ECO:0000256" key="1">
    <source>
        <dbReference type="SAM" id="MobiDB-lite"/>
    </source>
</evidence>
<sequence>TERSKITRNRQQSNPANLVSEVRRTDPRYRSSQSRKDNIKPRPLLLLPSCIDTLLPPVV</sequence>
<evidence type="ECO:0000313" key="3">
    <source>
        <dbReference type="Proteomes" id="UP001529510"/>
    </source>
</evidence>
<name>A0ABD0MTB8_CIRMR</name>
<reference evidence="2 3" key="1">
    <citation type="submission" date="2024-05" db="EMBL/GenBank/DDBJ databases">
        <title>Genome sequencing and assembly of Indian major carp, Cirrhinus mrigala (Hamilton, 1822).</title>
        <authorList>
            <person name="Mohindra V."/>
            <person name="Chowdhury L.M."/>
            <person name="Lal K."/>
            <person name="Jena J.K."/>
        </authorList>
    </citation>
    <scope>NUCLEOTIDE SEQUENCE [LARGE SCALE GENOMIC DNA]</scope>
    <source>
        <strain evidence="2">CM1030</strain>
        <tissue evidence="2">Blood</tissue>
    </source>
</reference>
<dbReference type="AlphaFoldDB" id="A0ABD0MTB8"/>
<feature type="compositionally biased region" description="Basic and acidic residues" evidence="1">
    <location>
        <begin position="21"/>
        <end position="40"/>
    </location>
</feature>